<name>A0ABX5RMT3_9BURK</name>
<sequence length="154" mass="16681">MARATKHRGQTLLKVNIAEGLPTDNAEKKGGHMWKVLCAGALLTSSAALALGAQPWAFEYRPFKGSYQIYGGSLGDTIRPTNRSRNIQYNVKGPVARQMFDSMGPDLKNVCGADDEQRLRQRADVACTFSAKNGYSCTFGFDLVTGRSIAGSIC</sequence>
<feature type="transmembrane region" description="Helical" evidence="1">
    <location>
        <begin position="36"/>
        <end position="58"/>
    </location>
</feature>
<keyword evidence="1" id="KW-0472">Membrane</keyword>
<organism evidence="2 3">
    <name type="scientific">Pseudoduganella albidiflava</name>
    <dbReference type="NCBI Taxonomy" id="321983"/>
    <lineage>
        <taxon>Bacteria</taxon>
        <taxon>Pseudomonadati</taxon>
        <taxon>Pseudomonadota</taxon>
        <taxon>Betaproteobacteria</taxon>
        <taxon>Burkholderiales</taxon>
        <taxon>Oxalobacteraceae</taxon>
        <taxon>Telluria group</taxon>
        <taxon>Pseudoduganella</taxon>
    </lineage>
</organism>
<protein>
    <recommendedName>
        <fullName evidence="4">DUF3617 family protein</fullName>
    </recommendedName>
</protein>
<keyword evidence="1" id="KW-0812">Transmembrane</keyword>
<dbReference type="RefSeq" id="WP_131144035.1">
    <property type="nucleotide sequence ID" value="NZ_BMWV01000010.1"/>
</dbReference>
<evidence type="ECO:0008006" key="4">
    <source>
        <dbReference type="Google" id="ProtNLM"/>
    </source>
</evidence>
<accession>A0ABX5RMT3</accession>
<proteinExistence type="predicted"/>
<evidence type="ECO:0000313" key="3">
    <source>
        <dbReference type="Proteomes" id="UP000292307"/>
    </source>
</evidence>
<evidence type="ECO:0000256" key="1">
    <source>
        <dbReference type="SAM" id="Phobius"/>
    </source>
</evidence>
<dbReference type="Proteomes" id="UP000292307">
    <property type="component" value="Chromosome"/>
</dbReference>
<keyword evidence="1" id="KW-1133">Transmembrane helix</keyword>
<evidence type="ECO:0000313" key="2">
    <source>
        <dbReference type="EMBL" id="QBH99886.1"/>
    </source>
</evidence>
<keyword evidence="3" id="KW-1185">Reference proteome</keyword>
<reference evidence="2 3" key="1">
    <citation type="submission" date="2019-02" db="EMBL/GenBank/DDBJ databases">
        <title>Draft Genome Sequences of Six Type Strains of the Genus Massilia.</title>
        <authorList>
            <person name="Miess H."/>
            <person name="Frediansyhah A."/>
            <person name="Gross H."/>
        </authorList>
    </citation>
    <scope>NUCLEOTIDE SEQUENCE [LARGE SCALE GENOMIC DNA]</scope>
    <source>
        <strain evidence="2 3">DSM 17472</strain>
    </source>
</reference>
<dbReference type="EMBL" id="CP036401">
    <property type="protein sequence ID" value="QBH99886.1"/>
    <property type="molecule type" value="Genomic_DNA"/>
</dbReference>
<gene>
    <name evidence="2" type="ORF">EYF70_02785</name>
</gene>